<dbReference type="Proteomes" id="UP000807716">
    <property type="component" value="Unassembled WGS sequence"/>
</dbReference>
<keyword evidence="4" id="KW-1185">Reference proteome</keyword>
<sequence length="177" mass="19050">MNTPDLWYPTATENDSWWSGYTVWRTIVGITVGLFILLFICAWYRRRRLQKWRRQNAIDPELVDNAPPPLYSYYPPQPQPMMTQSSPPLTGLHPPAAAHLPPGPPAPMMMIPSLLPQSTLATAAGAGGGGGGGGEGSSMPPPRQYNPWAASSTPSLNSFAGIATAVPPPPPYESGKK</sequence>
<evidence type="ECO:0000256" key="2">
    <source>
        <dbReference type="SAM" id="Phobius"/>
    </source>
</evidence>
<accession>A0A9P6QE38</accession>
<feature type="region of interest" description="Disordered" evidence="1">
    <location>
        <begin position="121"/>
        <end position="154"/>
    </location>
</feature>
<keyword evidence="2" id="KW-1133">Transmembrane helix</keyword>
<dbReference type="EMBL" id="JAAAJB010000108">
    <property type="protein sequence ID" value="KAG0265796.1"/>
    <property type="molecule type" value="Genomic_DNA"/>
</dbReference>
<feature type="transmembrane region" description="Helical" evidence="2">
    <location>
        <begin position="23"/>
        <end position="44"/>
    </location>
</feature>
<proteinExistence type="predicted"/>
<evidence type="ECO:0000313" key="3">
    <source>
        <dbReference type="EMBL" id="KAG0265796.1"/>
    </source>
</evidence>
<dbReference type="AlphaFoldDB" id="A0A9P6QE38"/>
<keyword evidence="2" id="KW-0472">Membrane</keyword>
<organism evidence="3 4">
    <name type="scientific">Actinomortierella ambigua</name>
    <dbReference type="NCBI Taxonomy" id="1343610"/>
    <lineage>
        <taxon>Eukaryota</taxon>
        <taxon>Fungi</taxon>
        <taxon>Fungi incertae sedis</taxon>
        <taxon>Mucoromycota</taxon>
        <taxon>Mortierellomycotina</taxon>
        <taxon>Mortierellomycetes</taxon>
        <taxon>Mortierellales</taxon>
        <taxon>Mortierellaceae</taxon>
        <taxon>Actinomortierella</taxon>
    </lineage>
</organism>
<protein>
    <submittedName>
        <fullName evidence="3">Uncharacterized protein</fullName>
    </submittedName>
</protein>
<reference evidence="3" key="1">
    <citation type="journal article" date="2020" name="Fungal Divers.">
        <title>Resolving the Mortierellaceae phylogeny through synthesis of multi-gene phylogenetics and phylogenomics.</title>
        <authorList>
            <person name="Vandepol N."/>
            <person name="Liber J."/>
            <person name="Desiro A."/>
            <person name="Na H."/>
            <person name="Kennedy M."/>
            <person name="Barry K."/>
            <person name="Grigoriev I.V."/>
            <person name="Miller A.N."/>
            <person name="O'Donnell K."/>
            <person name="Stajich J.E."/>
            <person name="Bonito G."/>
        </authorList>
    </citation>
    <scope>NUCLEOTIDE SEQUENCE</scope>
    <source>
        <strain evidence="3">BC1065</strain>
    </source>
</reference>
<evidence type="ECO:0000313" key="4">
    <source>
        <dbReference type="Proteomes" id="UP000807716"/>
    </source>
</evidence>
<feature type="compositionally biased region" description="Gly residues" evidence="1">
    <location>
        <begin position="125"/>
        <end position="136"/>
    </location>
</feature>
<comment type="caution">
    <text evidence="3">The sequence shown here is derived from an EMBL/GenBank/DDBJ whole genome shotgun (WGS) entry which is preliminary data.</text>
</comment>
<evidence type="ECO:0000256" key="1">
    <source>
        <dbReference type="SAM" id="MobiDB-lite"/>
    </source>
</evidence>
<name>A0A9P6QE38_9FUNG</name>
<keyword evidence="2" id="KW-0812">Transmembrane</keyword>
<gene>
    <name evidence="3" type="ORF">DFQ27_000369</name>
</gene>